<dbReference type="AlphaFoldDB" id="F4CEX5"/>
<gene>
    <name evidence="1" type="ordered locus">Sph21_2525</name>
</gene>
<dbReference type="STRING" id="743722.Sph21_2525"/>
<proteinExistence type="predicted"/>
<evidence type="ECO:0000313" key="1">
    <source>
        <dbReference type="EMBL" id="ADZ79076.1"/>
    </source>
</evidence>
<name>F4CEX5_SPHS2</name>
<organism evidence="1">
    <name type="scientific">Sphingobacterium sp. (strain 21)</name>
    <dbReference type="NCBI Taxonomy" id="743722"/>
    <lineage>
        <taxon>Bacteria</taxon>
        <taxon>Pseudomonadati</taxon>
        <taxon>Bacteroidota</taxon>
        <taxon>Sphingobacteriia</taxon>
        <taxon>Sphingobacteriales</taxon>
        <taxon>Sphingobacteriaceae</taxon>
        <taxon>Sphingobacterium</taxon>
    </lineage>
</organism>
<sequence length="58" mass="6731">MYQSTCLFSMGLRKRIFKVLVGVNKLILPSLVHKDPGQLNKIQKAILGWRYWTLINSL</sequence>
<dbReference type="PATRIC" id="fig|743722.3.peg.2705"/>
<accession>F4CEX5</accession>
<dbReference type="eggNOG" id="ENOG5033K48">
    <property type="taxonomic scope" value="Bacteria"/>
</dbReference>
<dbReference type="HOGENOM" id="CLU_211076_0_0_10"/>
<evidence type="ECO:0008006" key="2">
    <source>
        <dbReference type="Google" id="ProtNLM"/>
    </source>
</evidence>
<protein>
    <recommendedName>
        <fullName evidence="2">SsrA-binding protein</fullName>
    </recommendedName>
</protein>
<dbReference type="EMBL" id="CP002584">
    <property type="protein sequence ID" value="ADZ79076.1"/>
    <property type="molecule type" value="Genomic_DNA"/>
</dbReference>
<reference evidence="1" key="1">
    <citation type="submission" date="2011-03" db="EMBL/GenBank/DDBJ databases">
        <title>Complete sequence of Sphingobacterium sp. 21.</title>
        <authorList>
            <consortium name="US DOE Joint Genome Institute"/>
            <person name="Lucas S."/>
            <person name="Copeland A."/>
            <person name="Lapidus A."/>
            <person name="Cheng J.-F."/>
            <person name="Goodwin L."/>
            <person name="Pitluck S."/>
            <person name="Davenport K."/>
            <person name="Detter J.C."/>
            <person name="Han C."/>
            <person name="Tapia R."/>
            <person name="Land M."/>
            <person name="Hauser L."/>
            <person name="Kyrpides N."/>
            <person name="Ivanova N."/>
            <person name="Ovchinnikova G."/>
            <person name="Pagani I."/>
            <person name="Siebers A.K."/>
            <person name="Allgaier M."/>
            <person name="Thelen M.P."/>
            <person name="Hugenholtz P."/>
            <person name="Woyke T."/>
        </authorList>
    </citation>
    <scope>NUCLEOTIDE SEQUENCE</scope>
    <source>
        <strain evidence="1">21</strain>
    </source>
</reference>
<dbReference type="KEGG" id="shg:Sph21_2525"/>